<proteinExistence type="predicted"/>
<dbReference type="PANTHER" id="PTHR30146:SF109">
    <property type="entry name" value="HTH-TYPE TRANSCRIPTIONAL REGULATOR GALS"/>
    <property type="match status" value="1"/>
</dbReference>
<evidence type="ECO:0000313" key="8">
    <source>
        <dbReference type="Proteomes" id="UP000476820"/>
    </source>
</evidence>
<dbReference type="PRINTS" id="PR00036">
    <property type="entry name" value="HTHLACI"/>
</dbReference>
<evidence type="ECO:0000256" key="1">
    <source>
        <dbReference type="ARBA" id="ARBA00023015"/>
    </source>
</evidence>
<dbReference type="PANTHER" id="PTHR30146">
    <property type="entry name" value="LACI-RELATED TRANSCRIPTIONAL REPRESSOR"/>
    <property type="match status" value="1"/>
</dbReference>
<sequence length="334" mass="37291">MASTIKDVAKLSKVSVATVSRVLNDLGGYSEETKIRVLKVVDEIGYKRNAIARSLSTNTTRTIGVILPDVSTSFDGEIIRGIEDVAHDNNYSVILCNAGSKGVRTLEYLRILEERQLDAVIIVSIKIEDEYYKALKKINIPYILISTTSPKYDMPHIKVDDLSAAYTATKYLLDRGHRKIAMISGNQDDTIAGLPRVQGYIKALSDYGISVDENLITYGDFSYKSGIECMNTLLERKKDFTAIFIASDDMAVGVLNVAYRKKIRVPDDLSIVGYDNTKVAIMSIPPLTTLSQPLYEMGCRAFNEILNMLNGNDSKEQIIMKHNIAERETVKWLK</sequence>
<dbReference type="CDD" id="cd19975">
    <property type="entry name" value="PBP1_CcpA-like"/>
    <property type="match status" value="1"/>
</dbReference>
<reference evidence="7 8" key="1">
    <citation type="submission" date="2019-04" db="EMBL/GenBank/DDBJ databases">
        <title>Genome sequencing of Clostridium botulinum Groups I-IV and Clostridium butyricum.</title>
        <authorList>
            <person name="Brunt J."/>
            <person name="Van Vliet A.H.M."/>
            <person name="Stringer S.C."/>
            <person name="Carter A.T."/>
            <person name="Peck M.W."/>
        </authorList>
    </citation>
    <scope>NUCLEOTIDE SEQUENCE [LARGE SCALE GENOMIC DNA]</scope>
    <source>
        <strain evidence="5 8">1605</strain>
        <strain evidence="6 7">CB-K-33E</strain>
    </source>
</reference>
<dbReference type="OrthoDB" id="9784962at2"/>
<dbReference type="EMBL" id="SWVK01000012">
    <property type="protein sequence ID" value="NFN35423.1"/>
    <property type="molecule type" value="Genomic_DNA"/>
</dbReference>
<dbReference type="InterPro" id="IPR028082">
    <property type="entry name" value="Peripla_BP_I"/>
</dbReference>
<evidence type="ECO:0000256" key="2">
    <source>
        <dbReference type="ARBA" id="ARBA00023125"/>
    </source>
</evidence>
<protein>
    <submittedName>
        <fullName evidence="5">LacI family transcriptional regulator</fullName>
    </submittedName>
</protein>
<dbReference type="Pfam" id="PF00356">
    <property type="entry name" value="LacI"/>
    <property type="match status" value="1"/>
</dbReference>
<dbReference type="InterPro" id="IPR010982">
    <property type="entry name" value="Lambda_DNA-bd_dom_sf"/>
</dbReference>
<dbReference type="GO" id="GO:0000976">
    <property type="term" value="F:transcription cis-regulatory region binding"/>
    <property type="evidence" value="ECO:0007669"/>
    <property type="project" value="TreeGrafter"/>
</dbReference>
<name>A0A0M1LLA5_CLOBO</name>
<dbReference type="EMBL" id="SWOV01000006">
    <property type="protein sequence ID" value="NFF87030.1"/>
    <property type="molecule type" value="Genomic_DNA"/>
</dbReference>
<feature type="domain" description="HTH lacI-type" evidence="4">
    <location>
        <begin position="3"/>
        <end position="57"/>
    </location>
</feature>
<dbReference type="SUPFAM" id="SSF47413">
    <property type="entry name" value="lambda repressor-like DNA-binding domains"/>
    <property type="match status" value="1"/>
</dbReference>
<dbReference type="InterPro" id="IPR001761">
    <property type="entry name" value="Peripla_BP/Lac1_sug-bd_dom"/>
</dbReference>
<keyword evidence="3" id="KW-0804">Transcription</keyword>
<keyword evidence="1" id="KW-0805">Transcription regulation</keyword>
<evidence type="ECO:0000313" key="7">
    <source>
        <dbReference type="Proteomes" id="UP000473681"/>
    </source>
</evidence>
<evidence type="ECO:0000313" key="5">
    <source>
        <dbReference type="EMBL" id="NFF87030.1"/>
    </source>
</evidence>
<evidence type="ECO:0000313" key="6">
    <source>
        <dbReference type="EMBL" id="NFN35423.1"/>
    </source>
</evidence>
<dbReference type="Gene3D" id="1.10.260.40">
    <property type="entry name" value="lambda repressor-like DNA-binding domains"/>
    <property type="match status" value="1"/>
</dbReference>
<dbReference type="Gene3D" id="3.40.50.2300">
    <property type="match status" value="2"/>
</dbReference>
<evidence type="ECO:0000256" key="3">
    <source>
        <dbReference type="ARBA" id="ARBA00023163"/>
    </source>
</evidence>
<gene>
    <name evidence="5" type="ORF">FC774_03865</name>
    <name evidence="6" type="ORF">FDB51_09875</name>
</gene>
<dbReference type="Pfam" id="PF00532">
    <property type="entry name" value="Peripla_BP_1"/>
    <property type="match status" value="1"/>
</dbReference>
<dbReference type="SUPFAM" id="SSF53822">
    <property type="entry name" value="Periplasmic binding protein-like I"/>
    <property type="match status" value="1"/>
</dbReference>
<evidence type="ECO:0000259" key="4">
    <source>
        <dbReference type="PROSITE" id="PS50932"/>
    </source>
</evidence>
<dbReference type="RefSeq" id="WP_053341737.1">
    <property type="nucleotide sequence ID" value="NZ_JACBDB010000007.1"/>
</dbReference>
<dbReference type="AlphaFoldDB" id="A0A0M1LLA5"/>
<comment type="caution">
    <text evidence="5">The sequence shown here is derived from an EMBL/GenBank/DDBJ whole genome shotgun (WGS) entry which is preliminary data.</text>
</comment>
<dbReference type="Proteomes" id="UP000473681">
    <property type="component" value="Unassembled WGS sequence"/>
</dbReference>
<dbReference type="PROSITE" id="PS50932">
    <property type="entry name" value="HTH_LACI_2"/>
    <property type="match status" value="1"/>
</dbReference>
<organism evidence="5 8">
    <name type="scientific">Clostridium botulinum</name>
    <dbReference type="NCBI Taxonomy" id="1491"/>
    <lineage>
        <taxon>Bacteria</taxon>
        <taxon>Bacillati</taxon>
        <taxon>Bacillota</taxon>
        <taxon>Clostridia</taxon>
        <taxon>Eubacteriales</taxon>
        <taxon>Clostridiaceae</taxon>
        <taxon>Clostridium</taxon>
    </lineage>
</organism>
<dbReference type="SMART" id="SM00354">
    <property type="entry name" value="HTH_LACI"/>
    <property type="match status" value="1"/>
</dbReference>
<keyword evidence="2" id="KW-0238">DNA-binding</keyword>
<dbReference type="CDD" id="cd01392">
    <property type="entry name" value="HTH_LacI"/>
    <property type="match status" value="1"/>
</dbReference>
<dbReference type="PROSITE" id="PS00356">
    <property type="entry name" value="HTH_LACI_1"/>
    <property type="match status" value="1"/>
</dbReference>
<accession>A0A0M1LLA5</accession>
<dbReference type="Proteomes" id="UP000476820">
    <property type="component" value="Unassembled WGS sequence"/>
</dbReference>
<dbReference type="GO" id="GO:0003700">
    <property type="term" value="F:DNA-binding transcription factor activity"/>
    <property type="evidence" value="ECO:0007669"/>
    <property type="project" value="TreeGrafter"/>
</dbReference>
<dbReference type="InterPro" id="IPR000843">
    <property type="entry name" value="HTH_LacI"/>
</dbReference>